<dbReference type="EC" id="5.3.1.1" evidence="6 11"/>
<evidence type="ECO:0000256" key="3">
    <source>
        <dbReference type="ARBA" id="ARBA00004742"/>
    </source>
</evidence>
<dbReference type="PANTHER" id="PTHR21139:SF41">
    <property type="entry name" value="TRIOSEPHOSPHATE ISOMERASE"/>
    <property type="match status" value="1"/>
</dbReference>
<keyword evidence="10 11" id="KW-0413">Isomerase</keyword>
<dbReference type="VEuPathDB" id="FungiDB:KLLA0_F18832g"/>
<gene>
    <name evidence="12" type="primary">tpi1</name>
</gene>
<keyword evidence="9 11" id="KW-0324">Glycolysis</keyword>
<evidence type="ECO:0000256" key="7">
    <source>
        <dbReference type="ARBA" id="ARBA00019397"/>
    </source>
</evidence>
<dbReference type="AlphaFoldDB" id="Q9URS2"/>
<dbReference type="InterPro" id="IPR013785">
    <property type="entry name" value="Aldolase_TIM"/>
</dbReference>
<evidence type="ECO:0000256" key="6">
    <source>
        <dbReference type="ARBA" id="ARBA00011940"/>
    </source>
</evidence>
<name>Q9URS2_KLULC</name>
<evidence type="ECO:0000256" key="11">
    <source>
        <dbReference type="RuleBase" id="RU363013"/>
    </source>
</evidence>
<dbReference type="InterPro" id="IPR000652">
    <property type="entry name" value="Triosephosphate_isomerase"/>
</dbReference>
<comment type="subunit">
    <text evidence="5">Homodimer.</text>
</comment>
<evidence type="ECO:0000313" key="12">
    <source>
        <dbReference type="EMBL" id="CAB53017.1"/>
    </source>
</evidence>
<dbReference type="Gene3D" id="3.20.20.70">
    <property type="entry name" value="Aldolase class I"/>
    <property type="match status" value="1"/>
</dbReference>
<proteinExistence type="inferred from homology"/>
<dbReference type="GO" id="GO:0004807">
    <property type="term" value="F:triose-phosphate isomerase activity"/>
    <property type="evidence" value="ECO:0007669"/>
    <property type="project" value="UniProtKB-EC"/>
</dbReference>
<dbReference type="PROSITE" id="PS51440">
    <property type="entry name" value="TIM_2"/>
    <property type="match status" value="1"/>
</dbReference>
<dbReference type="InterPro" id="IPR020861">
    <property type="entry name" value="Triosephosphate_isomerase_AS"/>
</dbReference>
<evidence type="ECO:0000256" key="9">
    <source>
        <dbReference type="ARBA" id="ARBA00023152"/>
    </source>
</evidence>
<evidence type="ECO:0000256" key="4">
    <source>
        <dbReference type="ARBA" id="ARBA00007422"/>
    </source>
</evidence>
<protein>
    <recommendedName>
        <fullName evidence="7 11">Triosephosphate isomerase</fullName>
        <ecNumber evidence="6 11">5.3.1.1</ecNumber>
    </recommendedName>
</protein>
<evidence type="ECO:0000256" key="10">
    <source>
        <dbReference type="ARBA" id="ARBA00023235"/>
    </source>
</evidence>
<comment type="pathway">
    <text evidence="3 11">Carbohydrate biosynthesis; gluconeogenesis.</text>
</comment>
<dbReference type="UniPathway" id="UPA00138"/>
<evidence type="ECO:0000256" key="8">
    <source>
        <dbReference type="ARBA" id="ARBA00022432"/>
    </source>
</evidence>
<dbReference type="GO" id="GO:0006096">
    <property type="term" value="P:glycolytic process"/>
    <property type="evidence" value="ECO:0007669"/>
    <property type="project" value="UniProtKB-UniPathway"/>
</dbReference>
<comment type="catalytic activity">
    <reaction evidence="1 11">
        <text>D-glyceraldehyde 3-phosphate = dihydroxyacetone phosphate</text>
        <dbReference type="Rhea" id="RHEA:18585"/>
        <dbReference type="ChEBI" id="CHEBI:57642"/>
        <dbReference type="ChEBI" id="CHEBI:59776"/>
        <dbReference type="EC" id="5.3.1.1"/>
    </reaction>
</comment>
<dbReference type="UniPathway" id="UPA00109">
    <property type="reaction ID" value="UER00189"/>
</dbReference>
<dbReference type="Pfam" id="PF00121">
    <property type="entry name" value="TIM"/>
    <property type="match status" value="1"/>
</dbReference>
<dbReference type="InterPro" id="IPR035990">
    <property type="entry name" value="TIM_sf"/>
</dbReference>
<organism evidence="12">
    <name type="scientific">Kluyveromyces lactis</name>
    <name type="common">Yeast</name>
    <name type="synonym">Candida sphaerica</name>
    <dbReference type="NCBI Taxonomy" id="28985"/>
    <lineage>
        <taxon>Eukaryota</taxon>
        <taxon>Fungi</taxon>
        <taxon>Dikarya</taxon>
        <taxon>Ascomycota</taxon>
        <taxon>Saccharomycotina</taxon>
        <taxon>Saccharomycetes</taxon>
        <taxon>Saccharomycetales</taxon>
        <taxon>Saccharomycetaceae</taxon>
        <taxon>Kluyveromyces</taxon>
    </lineage>
</organism>
<evidence type="ECO:0000256" key="1">
    <source>
        <dbReference type="ARBA" id="ARBA00000474"/>
    </source>
</evidence>
<dbReference type="PANTHER" id="PTHR21139">
    <property type="entry name" value="TRIOSEPHOSPHATE ISOMERASE"/>
    <property type="match status" value="1"/>
</dbReference>
<dbReference type="PROSITE" id="PS00171">
    <property type="entry name" value="TIM_1"/>
    <property type="match status" value="1"/>
</dbReference>
<dbReference type="GO" id="GO:0006094">
    <property type="term" value="P:gluconeogenesis"/>
    <property type="evidence" value="ECO:0007669"/>
    <property type="project" value="UniProtKB-UniPathway"/>
</dbReference>
<keyword evidence="8 11" id="KW-0312">Gluconeogenesis</keyword>
<accession>Q9URS2</accession>
<dbReference type="GO" id="GO:0005829">
    <property type="term" value="C:cytosol"/>
    <property type="evidence" value="ECO:0007669"/>
    <property type="project" value="TreeGrafter"/>
</dbReference>
<comment type="pathway">
    <text evidence="2 11">Carbohydrate degradation; glycolysis; D-glyceraldehyde 3-phosphate from glycerone phosphate: step 1/1.</text>
</comment>
<dbReference type="GO" id="GO:0019563">
    <property type="term" value="P:glycerol catabolic process"/>
    <property type="evidence" value="ECO:0007669"/>
    <property type="project" value="TreeGrafter"/>
</dbReference>
<reference evidence="12" key="1">
    <citation type="journal article" date="1999" name="Appl. Environ. Microbiol.">
        <title>Isolation, nucleotide sequence, and physiological relevance of the gene encoding triose phosphate isomerase from Kluyveromyces lactis.</title>
        <authorList>
            <person name="Compagno C."/>
            <person name="Boschi F."/>
            <person name="Daleffe A."/>
            <person name="Porro D."/>
            <person name="Ranzi B.M."/>
        </authorList>
    </citation>
    <scope>NUCLEOTIDE SEQUENCE</scope>
    <source>
        <strain evidence="12">7a</strain>
    </source>
</reference>
<dbReference type="SUPFAM" id="SSF51351">
    <property type="entry name" value="Triosephosphate isomerase (TIM)"/>
    <property type="match status" value="1"/>
</dbReference>
<comment type="similarity">
    <text evidence="4 11">Belongs to the triosephosphate isomerase family.</text>
</comment>
<evidence type="ECO:0000256" key="5">
    <source>
        <dbReference type="ARBA" id="ARBA00011738"/>
    </source>
</evidence>
<sequence>MHTPRLPVLTLVKTPLNKSRMSVLNGLSWVTLKEELTSTKLMKSSPKKPNLLWTAVSRLSLCIGETLEEKQQNITLQVVQRQLQAVLEKVQDWTNVVVAYEPVWAIGTGLAATAEDAQDIHHSIREFLAEKLSRDVADSVRILYGGSANGKNAVTFKDKADVDGFLVGGASLKPEFVDIINSRV</sequence>
<dbReference type="GO" id="GO:0046166">
    <property type="term" value="P:glyceraldehyde-3-phosphate biosynthetic process"/>
    <property type="evidence" value="ECO:0007669"/>
    <property type="project" value="TreeGrafter"/>
</dbReference>
<dbReference type="CDD" id="cd00311">
    <property type="entry name" value="TIM"/>
    <property type="match status" value="1"/>
</dbReference>
<dbReference type="EMBL" id="AJ012317">
    <property type="protein sequence ID" value="CAB53017.1"/>
    <property type="molecule type" value="Genomic_DNA"/>
</dbReference>
<evidence type="ECO:0000256" key="2">
    <source>
        <dbReference type="ARBA" id="ARBA00004680"/>
    </source>
</evidence>